<dbReference type="FunFam" id="3.10.580.10:FF:000002">
    <property type="entry name" value="Magnesium/cobalt efflux protein CorC"/>
    <property type="match status" value="1"/>
</dbReference>
<feature type="transmembrane region" description="Helical" evidence="11">
    <location>
        <begin position="63"/>
        <end position="80"/>
    </location>
</feature>
<dbReference type="PANTHER" id="PTHR43099">
    <property type="entry name" value="UPF0053 PROTEIN YRKA"/>
    <property type="match status" value="1"/>
</dbReference>
<dbReference type="InterPro" id="IPR000644">
    <property type="entry name" value="CBS_dom"/>
</dbReference>
<dbReference type="SUPFAM" id="SSF54631">
    <property type="entry name" value="CBS-domain pair"/>
    <property type="match status" value="1"/>
</dbReference>
<dbReference type="PROSITE" id="PS51846">
    <property type="entry name" value="CNNM"/>
    <property type="match status" value="1"/>
</dbReference>
<comment type="subcellular location">
    <subcellularLocation>
        <location evidence="1">Cell membrane</location>
        <topology evidence="1">Multi-pass membrane protein</topology>
    </subcellularLocation>
</comment>
<dbReference type="Gene3D" id="3.10.580.10">
    <property type="entry name" value="CBS-domain"/>
    <property type="match status" value="1"/>
</dbReference>
<evidence type="ECO:0000256" key="9">
    <source>
        <dbReference type="PROSITE-ProRule" id="PRU00703"/>
    </source>
</evidence>
<keyword evidence="6 10" id="KW-1133">Transmembrane helix</keyword>
<dbReference type="SUPFAM" id="SSF56176">
    <property type="entry name" value="FAD-binding/transporter-associated domain-like"/>
    <property type="match status" value="1"/>
</dbReference>
<keyword evidence="4 10" id="KW-0812">Transmembrane</keyword>
<evidence type="ECO:0000256" key="10">
    <source>
        <dbReference type="PROSITE-ProRule" id="PRU01193"/>
    </source>
</evidence>
<dbReference type="InterPro" id="IPR005170">
    <property type="entry name" value="Transptr-assoc_dom"/>
</dbReference>
<dbReference type="Proteomes" id="UP000377798">
    <property type="component" value="Unassembled WGS sequence"/>
</dbReference>
<proteinExistence type="inferred from homology"/>
<gene>
    <name evidence="14" type="ORF">NCTC13150_00192</name>
</gene>
<feature type="transmembrane region" description="Helical" evidence="11">
    <location>
        <begin position="12"/>
        <end position="32"/>
    </location>
</feature>
<dbReference type="AlphaFoldDB" id="A0A8H2M325"/>
<evidence type="ECO:0000256" key="3">
    <source>
        <dbReference type="ARBA" id="ARBA00022475"/>
    </source>
</evidence>
<dbReference type="RefSeq" id="WP_131748081.1">
    <property type="nucleotide sequence ID" value="NZ_CAACYI010000001.1"/>
</dbReference>
<dbReference type="InterPro" id="IPR036318">
    <property type="entry name" value="FAD-bd_PCMH-like_sf"/>
</dbReference>
<name>A0A8H2M325_9FIRM</name>
<evidence type="ECO:0000256" key="2">
    <source>
        <dbReference type="ARBA" id="ARBA00006337"/>
    </source>
</evidence>
<keyword evidence="3" id="KW-1003">Cell membrane</keyword>
<comment type="similarity">
    <text evidence="2">Belongs to the UPF0053 family.</text>
</comment>
<dbReference type="CDD" id="cd04590">
    <property type="entry name" value="CBS_pair_CorC_HlyC_assoc"/>
    <property type="match status" value="1"/>
</dbReference>
<dbReference type="InterPro" id="IPR044751">
    <property type="entry name" value="Ion_transp-like_CBS"/>
</dbReference>
<dbReference type="PROSITE" id="PS51371">
    <property type="entry name" value="CBS"/>
    <property type="match status" value="2"/>
</dbReference>
<evidence type="ECO:0000256" key="7">
    <source>
        <dbReference type="ARBA" id="ARBA00023122"/>
    </source>
</evidence>
<evidence type="ECO:0000313" key="15">
    <source>
        <dbReference type="Proteomes" id="UP000377798"/>
    </source>
</evidence>
<keyword evidence="7 9" id="KW-0129">CBS domain</keyword>
<dbReference type="EMBL" id="CAACYI010000001">
    <property type="protein sequence ID" value="VFB15692.1"/>
    <property type="molecule type" value="Genomic_DNA"/>
</dbReference>
<dbReference type="GO" id="GO:0005886">
    <property type="term" value="C:plasma membrane"/>
    <property type="evidence" value="ECO:0007669"/>
    <property type="project" value="UniProtKB-SubCell"/>
</dbReference>
<dbReference type="InterPro" id="IPR016169">
    <property type="entry name" value="FAD-bd_PCMH_sub2"/>
</dbReference>
<dbReference type="GO" id="GO:0050660">
    <property type="term" value="F:flavin adenine dinucleotide binding"/>
    <property type="evidence" value="ECO:0007669"/>
    <property type="project" value="InterPro"/>
</dbReference>
<dbReference type="InterPro" id="IPR002550">
    <property type="entry name" value="CNNM"/>
</dbReference>
<comment type="caution">
    <text evidence="14">The sequence shown here is derived from an EMBL/GenBank/DDBJ whole genome shotgun (WGS) entry which is preliminary data.</text>
</comment>
<dbReference type="Pfam" id="PF00571">
    <property type="entry name" value="CBS"/>
    <property type="match status" value="2"/>
</dbReference>
<evidence type="ECO:0000256" key="6">
    <source>
        <dbReference type="ARBA" id="ARBA00022989"/>
    </source>
</evidence>
<feature type="domain" description="CNNM transmembrane" evidence="13">
    <location>
        <begin position="3"/>
        <end position="200"/>
    </location>
</feature>
<dbReference type="InterPro" id="IPR046342">
    <property type="entry name" value="CBS_dom_sf"/>
</dbReference>
<reference evidence="14 15" key="1">
    <citation type="submission" date="2019-02" db="EMBL/GenBank/DDBJ databases">
        <authorList>
            <consortium name="Pathogen Informatics"/>
        </authorList>
    </citation>
    <scope>NUCLEOTIDE SEQUENCE [LARGE SCALE GENOMIC DNA]</scope>
    <source>
        <strain evidence="14 15">3012STDY7089603</strain>
    </source>
</reference>
<organism evidence="14 15">
    <name type="scientific">Urinicoccus massiliensis</name>
    <dbReference type="NCBI Taxonomy" id="1723382"/>
    <lineage>
        <taxon>Bacteria</taxon>
        <taxon>Bacillati</taxon>
        <taxon>Bacillota</taxon>
        <taxon>Tissierellia</taxon>
        <taxon>Tissierellales</taxon>
        <taxon>Peptoniphilaceae</taxon>
        <taxon>Urinicoccus</taxon>
    </lineage>
</organism>
<protein>
    <submittedName>
        <fullName evidence="14">Mg2+ and Co2+ transporter CorB</fullName>
    </submittedName>
</protein>
<keyword evidence="8 10" id="KW-0472">Membrane</keyword>
<evidence type="ECO:0000256" key="4">
    <source>
        <dbReference type="ARBA" id="ARBA00022692"/>
    </source>
</evidence>
<evidence type="ECO:0000256" key="5">
    <source>
        <dbReference type="ARBA" id="ARBA00022737"/>
    </source>
</evidence>
<feature type="domain" description="CBS" evidence="12">
    <location>
        <begin position="283"/>
        <end position="340"/>
    </location>
</feature>
<dbReference type="InterPro" id="IPR051676">
    <property type="entry name" value="UPF0053_domain"/>
</dbReference>
<evidence type="ECO:0000259" key="12">
    <source>
        <dbReference type="PROSITE" id="PS51371"/>
    </source>
</evidence>
<feature type="domain" description="CBS" evidence="12">
    <location>
        <begin position="217"/>
        <end position="277"/>
    </location>
</feature>
<evidence type="ECO:0000256" key="1">
    <source>
        <dbReference type="ARBA" id="ARBA00004651"/>
    </source>
</evidence>
<sequence length="436" mass="49155">MDDGGGFSLPLLIIIILTIVNGLFSAAEMALISSNKGKIQEKEEDGSRKARLLLKVTSKQKQFLSTIQVGIVLTGFYSAGLAAKDLAPYMARHWGLHSGLAFVLVIFVLSFFSILFGELIPKRIALRAPEKVGLSLVSFVEFFRIISLPFVGLLSILTGFFLKITGNYSDDVEEQISEEELKSYIRVGKEQGVINLSGEEMMVSIMDFDDIKAYEIMTPRTDLYMIDYDEFTTDTISEMLKTGYSRAPVYQEDTDNIIGTIYIKDIFVEYAKSQYKTINIDKILKEPYFVPESKNVDRLLKELQSTKNYIAILIDEYGGFSGMVTMEDIVEEIVGDIEDEYDTVDQGIEQINAHTYIIDGSMDLDDINDAIHTDFASENHETLSGLTIELLGFIPDKDDKQPHQVIYKNQNILTVLSVKDKRIEKVQVECLDQAKH</sequence>
<evidence type="ECO:0000256" key="8">
    <source>
        <dbReference type="ARBA" id="ARBA00023136"/>
    </source>
</evidence>
<dbReference type="Gene3D" id="3.30.465.10">
    <property type="match status" value="1"/>
</dbReference>
<dbReference type="SMART" id="SM01091">
    <property type="entry name" value="CorC_HlyC"/>
    <property type="match status" value="1"/>
</dbReference>
<evidence type="ECO:0000259" key="13">
    <source>
        <dbReference type="PROSITE" id="PS51846"/>
    </source>
</evidence>
<keyword evidence="15" id="KW-1185">Reference proteome</keyword>
<dbReference type="PANTHER" id="PTHR43099:SF2">
    <property type="entry name" value="UPF0053 PROTEIN YRKA"/>
    <property type="match status" value="1"/>
</dbReference>
<feature type="transmembrane region" description="Helical" evidence="11">
    <location>
        <begin position="100"/>
        <end position="121"/>
    </location>
</feature>
<dbReference type="Pfam" id="PF01595">
    <property type="entry name" value="CNNM"/>
    <property type="match status" value="1"/>
</dbReference>
<accession>A0A8H2M325</accession>
<feature type="transmembrane region" description="Helical" evidence="11">
    <location>
        <begin position="142"/>
        <end position="162"/>
    </location>
</feature>
<dbReference type="Pfam" id="PF03471">
    <property type="entry name" value="CorC_HlyC"/>
    <property type="match status" value="1"/>
</dbReference>
<evidence type="ECO:0000256" key="11">
    <source>
        <dbReference type="SAM" id="Phobius"/>
    </source>
</evidence>
<evidence type="ECO:0000313" key="14">
    <source>
        <dbReference type="EMBL" id="VFB15692.1"/>
    </source>
</evidence>
<keyword evidence="5" id="KW-0677">Repeat</keyword>